<dbReference type="EMBL" id="JAACXV010013086">
    <property type="protein sequence ID" value="KAF7274092.1"/>
    <property type="molecule type" value="Genomic_DNA"/>
</dbReference>
<evidence type="ECO:0000313" key="2">
    <source>
        <dbReference type="Proteomes" id="UP000625711"/>
    </source>
</evidence>
<organism evidence="1 2">
    <name type="scientific">Rhynchophorus ferrugineus</name>
    <name type="common">Red palm weevil</name>
    <name type="synonym">Curculio ferrugineus</name>
    <dbReference type="NCBI Taxonomy" id="354439"/>
    <lineage>
        <taxon>Eukaryota</taxon>
        <taxon>Metazoa</taxon>
        <taxon>Ecdysozoa</taxon>
        <taxon>Arthropoda</taxon>
        <taxon>Hexapoda</taxon>
        <taxon>Insecta</taxon>
        <taxon>Pterygota</taxon>
        <taxon>Neoptera</taxon>
        <taxon>Endopterygota</taxon>
        <taxon>Coleoptera</taxon>
        <taxon>Polyphaga</taxon>
        <taxon>Cucujiformia</taxon>
        <taxon>Curculionidae</taxon>
        <taxon>Dryophthorinae</taxon>
        <taxon>Rhynchophorus</taxon>
    </lineage>
</organism>
<name>A0A834IHE4_RHYFE</name>
<reference evidence="1" key="1">
    <citation type="submission" date="2020-08" db="EMBL/GenBank/DDBJ databases">
        <title>Genome sequencing and assembly of the red palm weevil Rhynchophorus ferrugineus.</title>
        <authorList>
            <person name="Dias G.B."/>
            <person name="Bergman C.M."/>
            <person name="Manee M."/>
        </authorList>
    </citation>
    <scope>NUCLEOTIDE SEQUENCE</scope>
    <source>
        <strain evidence="1">AA-2017</strain>
        <tissue evidence="1">Whole larva</tissue>
    </source>
</reference>
<keyword evidence="2" id="KW-1185">Reference proteome</keyword>
<dbReference type="OrthoDB" id="6581954at2759"/>
<dbReference type="Proteomes" id="UP000625711">
    <property type="component" value="Unassembled WGS sequence"/>
</dbReference>
<evidence type="ECO:0000313" key="1">
    <source>
        <dbReference type="EMBL" id="KAF7274092.1"/>
    </source>
</evidence>
<sequence>MHLTKTFYWFYTANQTKRAPSSVDSGYGFSARPFSDAGSMRSWASVGMGSTDGKKMIVRRVPTSPVELFNIVNPPT</sequence>
<protein>
    <submittedName>
        <fullName evidence="1">Uncharacterized protein</fullName>
    </submittedName>
</protein>
<proteinExistence type="predicted"/>
<accession>A0A834IHE4</accession>
<comment type="caution">
    <text evidence="1">The sequence shown here is derived from an EMBL/GenBank/DDBJ whole genome shotgun (WGS) entry which is preliminary data.</text>
</comment>
<gene>
    <name evidence="1" type="ORF">GWI33_013227</name>
</gene>
<dbReference type="AlphaFoldDB" id="A0A834IHE4"/>